<reference evidence="7 8" key="1">
    <citation type="submission" date="2014-05" db="EMBL/GenBank/DDBJ databases">
        <title>De novo Genome Sequence of Spirocheata sp.</title>
        <authorList>
            <person name="Shivani Y."/>
            <person name="Subhash Y."/>
            <person name="Tushar L."/>
            <person name="Sasikala C."/>
            <person name="Ramana C.V."/>
        </authorList>
    </citation>
    <scope>NUCLEOTIDE SEQUENCE [LARGE SCALE GENOMIC DNA]</scope>
    <source>
        <strain evidence="7 8">JC230</strain>
    </source>
</reference>
<dbReference type="AlphaFoldDB" id="A0A098R1Y6"/>
<dbReference type="GO" id="GO:0005262">
    <property type="term" value="F:calcium channel activity"/>
    <property type="evidence" value="ECO:0007669"/>
    <property type="project" value="TreeGrafter"/>
</dbReference>
<feature type="domain" description="Sodium/calcium exchanger membrane region" evidence="6">
    <location>
        <begin position="192"/>
        <end position="329"/>
    </location>
</feature>
<dbReference type="Proteomes" id="UP000029692">
    <property type="component" value="Unassembled WGS sequence"/>
</dbReference>
<keyword evidence="4 5" id="KW-0472">Membrane</keyword>
<evidence type="ECO:0000256" key="1">
    <source>
        <dbReference type="ARBA" id="ARBA00004141"/>
    </source>
</evidence>
<protein>
    <recommendedName>
        <fullName evidence="6">Sodium/calcium exchanger membrane region domain-containing protein</fullName>
    </recommendedName>
</protein>
<comment type="caution">
    <text evidence="7">The sequence shown here is derived from an EMBL/GenBank/DDBJ whole genome shotgun (WGS) entry which is preliminary data.</text>
</comment>
<dbReference type="PANTHER" id="PTHR10846:SF8">
    <property type="entry name" value="INNER MEMBRANE PROTEIN YRBG"/>
    <property type="match status" value="1"/>
</dbReference>
<dbReference type="InterPro" id="IPR044880">
    <property type="entry name" value="NCX_ion-bd_dom_sf"/>
</dbReference>
<dbReference type="InterPro" id="IPR004837">
    <property type="entry name" value="NaCa_Exmemb"/>
</dbReference>
<dbReference type="Pfam" id="PF01699">
    <property type="entry name" value="Na_Ca_ex"/>
    <property type="match status" value="2"/>
</dbReference>
<feature type="transmembrane region" description="Helical" evidence="5">
    <location>
        <begin position="6"/>
        <end position="25"/>
    </location>
</feature>
<dbReference type="GO" id="GO:0008273">
    <property type="term" value="F:calcium, potassium:sodium antiporter activity"/>
    <property type="evidence" value="ECO:0007669"/>
    <property type="project" value="TreeGrafter"/>
</dbReference>
<evidence type="ECO:0000256" key="2">
    <source>
        <dbReference type="ARBA" id="ARBA00022692"/>
    </source>
</evidence>
<feature type="transmembrane region" description="Helical" evidence="5">
    <location>
        <begin position="37"/>
        <end position="56"/>
    </location>
</feature>
<dbReference type="InterPro" id="IPR004481">
    <property type="entry name" value="K/Na/Ca-exchanger"/>
</dbReference>
<dbReference type="RefSeq" id="WP_037544576.1">
    <property type="nucleotide sequence ID" value="NZ_JNUP01000003.1"/>
</dbReference>
<evidence type="ECO:0000259" key="6">
    <source>
        <dbReference type="Pfam" id="PF01699"/>
    </source>
</evidence>
<feature type="transmembrane region" description="Helical" evidence="5">
    <location>
        <begin position="223"/>
        <end position="246"/>
    </location>
</feature>
<feature type="domain" description="Sodium/calcium exchanger membrane region" evidence="6">
    <location>
        <begin position="7"/>
        <end position="154"/>
    </location>
</feature>
<feature type="transmembrane region" description="Helical" evidence="5">
    <location>
        <begin position="133"/>
        <end position="154"/>
    </location>
</feature>
<organism evidence="7 8">
    <name type="scientific">Spirochaeta lutea</name>
    <dbReference type="NCBI Taxonomy" id="1480694"/>
    <lineage>
        <taxon>Bacteria</taxon>
        <taxon>Pseudomonadati</taxon>
        <taxon>Spirochaetota</taxon>
        <taxon>Spirochaetia</taxon>
        <taxon>Spirochaetales</taxon>
        <taxon>Spirochaetaceae</taxon>
        <taxon>Spirochaeta</taxon>
    </lineage>
</organism>
<evidence type="ECO:0000256" key="3">
    <source>
        <dbReference type="ARBA" id="ARBA00022989"/>
    </source>
</evidence>
<dbReference type="eggNOG" id="COG0530">
    <property type="taxonomic scope" value="Bacteria"/>
</dbReference>
<dbReference type="GO" id="GO:0005886">
    <property type="term" value="C:plasma membrane"/>
    <property type="evidence" value="ECO:0007669"/>
    <property type="project" value="TreeGrafter"/>
</dbReference>
<evidence type="ECO:0000313" key="8">
    <source>
        <dbReference type="Proteomes" id="UP000029692"/>
    </source>
</evidence>
<comment type="subcellular location">
    <subcellularLocation>
        <location evidence="1">Membrane</location>
        <topology evidence="1">Multi-pass membrane protein</topology>
    </subcellularLocation>
</comment>
<dbReference type="STRING" id="1480694.DC28_00070"/>
<sequence>MDILINTGAVLLGLVFLYGGGHFLVAGAGGIAKKLKISAIVIGLTVVAFGTSAPELFVSSLSALKGLASISLGNVIGSNIINIALVLGLSAIFMPIPVSKAIVRRDTPIMFLSYGLLILSILLWGFTEEQASIINRVEGFILLGVLVVYILTLYRKNKTADQNGADLEVIDLHELDNVSADEPWIPLLGKTLGGIAALAFGAEILVNGASWLAIHVFNVSERFVGITIVAFGTSLPELVTSIVAMARKEADISVGNIIGSNIFNTLAVIGVTAVIQPLPVMFSQFSLDFLIMVAISTLLYLVFIVLGKIQRWTGGVFLALYIGYVIFLLQNASV</sequence>
<proteinExistence type="predicted"/>
<accession>A0A098R1Y6</accession>
<feature type="transmembrane region" description="Helical" evidence="5">
    <location>
        <begin position="312"/>
        <end position="329"/>
    </location>
</feature>
<feature type="transmembrane region" description="Helical" evidence="5">
    <location>
        <begin position="195"/>
        <end position="217"/>
    </location>
</feature>
<feature type="transmembrane region" description="Helical" evidence="5">
    <location>
        <begin position="285"/>
        <end position="305"/>
    </location>
</feature>
<dbReference type="NCBIfam" id="TIGR00367">
    <property type="entry name" value="calcium/sodium antiporter"/>
    <property type="match status" value="1"/>
</dbReference>
<feature type="transmembrane region" description="Helical" evidence="5">
    <location>
        <begin position="258"/>
        <end position="279"/>
    </location>
</feature>
<keyword evidence="2 5" id="KW-0812">Transmembrane</keyword>
<dbReference type="PANTHER" id="PTHR10846">
    <property type="entry name" value="SODIUM/POTASSIUM/CALCIUM EXCHANGER"/>
    <property type="match status" value="1"/>
</dbReference>
<evidence type="ECO:0000256" key="5">
    <source>
        <dbReference type="SAM" id="Phobius"/>
    </source>
</evidence>
<keyword evidence="8" id="KW-1185">Reference proteome</keyword>
<evidence type="ECO:0000256" key="4">
    <source>
        <dbReference type="ARBA" id="ARBA00023136"/>
    </source>
</evidence>
<dbReference type="Gene3D" id="1.20.1420.30">
    <property type="entry name" value="NCX, central ion-binding region"/>
    <property type="match status" value="1"/>
</dbReference>
<dbReference type="EMBL" id="JNUP01000003">
    <property type="protein sequence ID" value="KGE73678.1"/>
    <property type="molecule type" value="Genomic_DNA"/>
</dbReference>
<keyword evidence="3 5" id="KW-1133">Transmembrane helix</keyword>
<dbReference type="GO" id="GO:0006874">
    <property type="term" value="P:intracellular calcium ion homeostasis"/>
    <property type="evidence" value="ECO:0007669"/>
    <property type="project" value="TreeGrafter"/>
</dbReference>
<feature type="transmembrane region" description="Helical" evidence="5">
    <location>
        <begin position="76"/>
        <end position="96"/>
    </location>
</feature>
<evidence type="ECO:0000313" key="7">
    <source>
        <dbReference type="EMBL" id="KGE73678.1"/>
    </source>
</evidence>
<gene>
    <name evidence="7" type="ORF">DC28_00070</name>
</gene>
<feature type="transmembrane region" description="Helical" evidence="5">
    <location>
        <begin position="108"/>
        <end position="127"/>
    </location>
</feature>
<name>A0A098R1Y6_9SPIO</name>